<dbReference type="InterPro" id="IPR018306">
    <property type="entry name" value="Phage_T5_Orf172_DNA-bd"/>
</dbReference>
<proteinExistence type="predicted"/>
<evidence type="ECO:0000313" key="4">
    <source>
        <dbReference type="Proteomes" id="UP000321903"/>
    </source>
</evidence>
<evidence type="ECO:0000313" key="3">
    <source>
        <dbReference type="EMBL" id="TXD98052.1"/>
    </source>
</evidence>
<keyword evidence="1" id="KW-0812">Transmembrane</keyword>
<reference evidence="3 4" key="1">
    <citation type="submission" date="2019-08" db="EMBL/GenBank/DDBJ databases">
        <title>Genome sequence of Psychrobacter frigidicola ACAM304 (type strain).</title>
        <authorList>
            <person name="Bowman J.P."/>
        </authorList>
    </citation>
    <scope>NUCLEOTIDE SEQUENCE [LARGE SCALE GENOMIC DNA]</scope>
    <source>
        <strain evidence="3 4">ACAM 304</strain>
    </source>
</reference>
<organism evidence="3 4">
    <name type="scientific">Psychrobacter frigidicola</name>
    <dbReference type="NCBI Taxonomy" id="45611"/>
    <lineage>
        <taxon>Bacteria</taxon>
        <taxon>Pseudomonadati</taxon>
        <taxon>Pseudomonadota</taxon>
        <taxon>Gammaproteobacteria</taxon>
        <taxon>Moraxellales</taxon>
        <taxon>Moraxellaceae</taxon>
        <taxon>Psychrobacter</taxon>
    </lineage>
</organism>
<accession>A0A5C7A496</accession>
<keyword evidence="4" id="KW-1185">Reference proteome</keyword>
<name>A0A5C7A496_9GAMM</name>
<sequence>MVLKLASQLKKWTIKYFLYYWSYLCTLLHSLKTNIFKGDIYMSRREKNKDDGYIYILTNAYMPNVYKIGYTQREAIKRAQEISRATGVPGDWEVAREWPVIDAYQTEQYIFLEFEEYRIQKKEMFNFIGTSLEDVIKTMDILLSYKQKNLRIYIEELNKVETKRRLEETKQKEVAEIVRTALLLEASDFQYIFKIRKTIAREHRIDSLIEIHILREDNKKLEIYKYGILIVGVVLAVWFDIHSFIYYGLFTVVLFFIHIFIKDNKETVQRIDAVSSKYSMEDLPKSLEELKPIMAELDVDRIIYIDDAKIVIKSRKEDFILETNYKGVSYSRFYLGNEKQALIDFMLFFKS</sequence>
<keyword evidence="1" id="KW-1133">Transmembrane helix</keyword>
<keyword evidence="1" id="KW-0472">Membrane</keyword>
<dbReference type="Pfam" id="PF10544">
    <property type="entry name" value="T5orf172"/>
    <property type="match status" value="1"/>
</dbReference>
<feature type="domain" description="Bacteriophage T5 Orf172 DNA-binding" evidence="2">
    <location>
        <begin position="60"/>
        <end position="139"/>
    </location>
</feature>
<evidence type="ECO:0000256" key="1">
    <source>
        <dbReference type="SAM" id="Phobius"/>
    </source>
</evidence>
<dbReference type="EMBL" id="VORZ01000001">
    <property type="protein sequence ID" value="TXD98052.1"/>
    <property type="molecule type" value="Genomic_DNA"/>
</dbReference>
<evidence type="ECO:0000259" key="2">
    <source>
        <dbReference type="SMART" id="SM00974"/>
    </source>
</evidence>
<dbReference type="SMART" id="SM00974">
    <property type="entry name" value="T5orf172"/>
    <property type="match status" value="1"/>
</dbReference>
<comment type="caution">
    <text evidence="3">The sequence shown here is derived from an EMBL/GenBank/DDBJ whole genome shotgun (WGS) entry which is preliminary data.</text>
</comment>
<dbReference type="AlphaFoldDB" id="A0A5C7A496"/>
<dbReference type="Proteomes" id="UP000321903">
    <property type="component" value="Unassembled WGS sequence"/>
</dbReference>
<protein>
    <submittedName>
        <fullName evidence="3">GIY-YIG nuclease family protein</fullName>
    </submittedName>
</protein>
<feature type="transmembrane region" description="Helical" evidence="1">
    <location>
        <begin position="245"/>
        <end position="261"/>
    </location>
</feature>
<gene>
    <name evidence="3" type="ORF">ES754_03640</name>
</gene>
<feature type="transmembrane region" description="Helical" evidence="1">
    <location>
        <begin position="223"/>
        <end position="239"/>
    </location>
</feature>
<dbReference type="OrthoDB" id="6679509at2"/>